<sequence>MNTLPPPTTLITDIMIGVGRSSFVNKIFFYKTLKQKLRNFTTNSSELKQGAYGFKTGILCISLLTYPFWSNGLQEAYWSFKYGKLNKKEILSDRFQWLHECMIRDEIEQLAVTSEPKS</sequence>
<gene>
    <name evidence="1" type="ORF">BMR1_02g04015</name>
</gene>
<dbReference type="RefSeq" id="XP_021338353.1">
    <property type="nucleotide sequence ID" value="XM_021481748.1"/>
</dbReference>
<reference evidence="1 2" key="1">
    <citation type="journal article" date="2012" name="Nucleic Acids Res.">
        <title>Sequencing of the smallest Apicomplexan genome from the human pathogen Babesia microti.</title>
        <authorList>
            <person name="Cornillot E."/>
            <person name="Hadj-Kaddour K."/>
            <person name="Dassouli A."/>
            <person name="Noel B."/>
            <person name="Ranwez V."/>
            <person name="Vacherie B."/>
            <person name="Augagneur Y."/>
            <person name="Bres V."/>
            <person name="Duclos A."/>
            <person name="Randazzo S."/>
            <person name="Carcy B."/>
            <person name="Debierre-Grockiego F."/>
            <person name="Delbecq S."/>
            <person name="Moubri-Menage K."/>
            <person name="Shams-Eldin H."/>
            <person name="Usmani-Brown S."/>
            <person name="Bringaud F."/>
            <person name="Wincker P."/>
            <person name="Vivares C.P."/>
            <person name="Schwarz R.T."/>
            <person name="Schetters T.P."/>
            <person name="Krause P.J."/>
            <person name="Gorenflot A."/>
            <person name="Berry V."/>
            <person name="Barbe V."/>
            <person name="Ben Mamoun C."/>
        </authorList>
    </citation>
    <scope>NUCLEOTIDE SEQUENCE [LARGE SCALE GENOMIC DNA]</scope>
    <source>
        <strain evidence="1 2">RI</strain>
    </source>
</reference>
<dbReference type="Proteomes" id="UP000002899">
    <property type="component" value="Chromosome II"/>
</dbReference>
<dbReference type="AlphaFoldDB" id="A0A1R4AAY8"/>
<evidence type="ECO:0000313" key="1">
    <source>
        <dbReference type="EMBL" id="SJK86160.1"/>
    </source>
</evidence>
<keyword evidence="2" id="KW-1185">Reference proteome</keyword>
<organism evidence="1 2">
    <name type="scientific">Babesia microti (strain RI)</name>
    <dbReference type="NCBI Taxonomy" id="1133968"/>
    <lineage>
        <taxon>Eukaryota</taxon>
        <taxon>Sar</taxon>
        <taxon>Alveolata</taxon>
        <taxon>Apicomplexa</taxon>
        <taxon>Aconoidasida</taxon>
        <taxon>Piroplasmida</taxon>
        <taxon>Babesiidae</taxon>
        <taxon>Babesia</taxon>
    </lineage>
</organism>
<dbReference type="EMBL" id="FO082872">
    <property type="protein sequence ID" value="SJK86160.1"/>
    <property type="molecule type" value="Genomic_DNA"/>
</dbReference>
<dbReference type="KEGG" id="bmic:BMR1_02g04015"/>
<protein>
    <submittedName>
        <fullName evidence="1">Uncharacterized protein</fullName>
    </submittedName>
</protein>
<name>A0A1R4AAY8_BABMR</name>
<reference evidence="1 2" key="3">
    <citation type="journal article" date="2016" name="Sci. Rep.">
        <title>Genome-wide diversity and gene expression profiling of Babesia microti isolates identify polymorphic genes that mediate host-pathogen interactions.</title>
        <authorList>
            <person name="Silva J.C."/>
            <person name="Cornillot E."/>
            <person name="McCracken C."/>
            <person name="Usmani-Brown S."/>
            <person name="Dwivedi A."/>
            <person name="Ifeonu O.O."/>
            <person name="Crabtree J."/>
            <person name="Gotia H.T."/>
            <person name="Virji A.Z."/>
            <person name="Reynes C."/>
            <person name="Colinge J."/>
            <person name="Kumar V."/>
            <person name="Lawres L."/>
            <person name="Pazzi J.E."/>
            <person name="Pablo J.V."/>
            <person name="Hung C."/>
            <person name="Brancato J."/>
            <person name="Kumari P."/>
            <person name="Orvis J."/>
            <person name="Tretina K."/>
            <person name="Chibucos M."/>
            <person name="Ott S."/>
            <person name="Sadzewicz L."/>
            <person name="Sengamalay N."/>
            <person name="Shetty A.C."/>
            <person name="Su Q."/>
            <person name="Tallon L."/>
            <person name="Fraser C.M."/>
            <person name="Frutos R."/>
            <person name="Molina D.M."/>
            <person name="Krause P.J."/>
            <person name="Ben Mamoun C."/>
        </authorList>
    </citation>
    <scope>NUCLEOTIDE SEQUENCE [LARGE SCALE GENOMIC DNA]</scope>
    <source>
        <strain evidence="1 2">RI</strain>
    </source>
</reference>
<reference evidence="1 2" key="2">
    <citation type="journal article" date="2013" name="PLoS ONE">
        <title>Whole genome mapping and re-organization of the nuclear and mitochondrial genomes of Babesia microti isolates.</title>
        <authorList>
            <person name="Cornillot E."/>
            <person name="Dassouli A."/>
            <person name="Garg A."/>
            <person name="Pachikara N."/>
            <person name="Randazzo S."/>
            <person name="Depoix D."/>
            <person name="Carcy B."/>
            <person name="Delbecq S."/>
            <person name="Frutos R."/>
            <person name="Silva J.C."/>
            <person name="Sutton R."/>
            <person name="Krause P.J."/>
            <person name="Mamoun C.B."/>
        </authorList>
    </citation>
    <scope>NUCLEOTIDE SEQUENCE [LARGE SCALE GENOMIC DNA]</scope>
    <source>
        <strain evidence="1 2">RI</strain>
    </source>
</reference>
<evidence type="ECO:0000313" key="2">
    <source>
        <dbReference type="Proteomes" id="UP000002899"/>
    </source>
</evidence>
<dbReference type="VEuPathDB" id="PiroplasmaDB:BMR1_02g04015"/>
<dbReference type="OrthoDB" id="1267328at2759"/>
<dbReference type="GeneID" id="24424583"/>
<accession>A0A1R4AAY8</accession>
<proteinExistence type="predicted"/>